<reference evidence="2 3" key="1">
    <citation type="submission" date="2024-02" db="EMBL/GenBank/DDBJ databases">
        <title>Marinospirillum sp. MEB 164 isolated from Lonar lake sediment.</title>
        <authorList>
            <person name="Joshi A."/>
            <person name="Thite S."/>
        </authorList>
    </citation>
    <scope>NUCLEOTIDE SEQUENCE [LARGE SCALE GENOMIC DNA]</scope>
    <source>
        <strain evidence="2 3">MEB164</strain>
    </source>
</reference>
<dbReference type="CDD" id="cd00093">
    <property type="entry name" value="HTH_XRE"/>
    <property type="match status" value="1"/>
</dbReference>
<evidence type="ECO:0000313" key="2">
    <source>
        <dbReference type="EMBL" id="MFK7161844.1"/>
    </source>
</evidence>
<dbReference type="Gene3D" id="1.10.260.40">
    <property type="entry name" value="lambda repressor-like DNA-binding domains"/>
    <property type="match status" value="1"/>
</dbReference>
<keyword evidence="3" id="KW-1185">Reference proteome</keyword>
<dbReference type="Proteomes" id="UP001621714">
    <property type="component" value="Unassembled WGS sequence"/>
</dbReference>
<dbReference type="InterPro" id="IPR010982">
    <property type="entry name" value="Lambda_DNA-bd_dom_sf"/>
</dbReference>
<dbReference type="SUPFAM" id="SSF47413">
    <property type="entry name" value="lambda repressor-like DNA-binding domains"/>
    <property type="match status" value="1"/>
</dbReference>
<evidence type="ECO:0000256" key="1">
    <source>
        <dbReference type="SAM" id="MobiDB-lite"/>
    </source>
</evidence>
<dbReference type="EMBL" id="JBANFI010000011">
    <property type="protein sequence ID" value="MFK7161844.1"/>
    <property type="molecule type" value="Genomic_DNA"/>
</dbReference>
<name>A0ABW8Q133_9GAMM</name>
<comment type="caution">
    <text evidence="2">The sequence shown here is derived from an EMBL/GenBank/DDBJ whole genome shotgun (WGS) entry which is preliminary data.</text>
</comment>
<evidence type="ECO:0000313" key="3">
    <source>
        <dbReference type="Proteomes" id="UP001621714"/>
    </source>
</evidence>
<organism evidence="2 3">
    <name type="scientific">Marinospirillum alkalitolerans</name>
    <dbReference type="NCBI Taxonomy" id="3123374"/>
    <lineage>
        <taxon>Bacteria</taxon>
        <taxon>Pseudomonadati</taxon>
        <taxon>Pseudomonadota</taxon>
        <taxon>Gammaproteobacteria</taxon>
        <taxon>Oceanospirillales</taxon>
        <taxon>Oceanospirillaceae</taxon>
        <taxon>Marinospirillum</taxon>
    </lineage>
</organism>
<feature type="region of interest" description="Disordered" evidence="1">
    <location>
        <begin position="72"/>
        <end position="96"/>
    </location>
</feature>
<sequence>MKPDANQHDPDPERLRELIEKSGLSIRAAAQQIGISDRMLRYYLTPEDKKSHRPCPYPEQFALEALAAAATSGEAATQAHGCAPQGVAQRHNQREV</sequence>
<gene>
    <name evidence="2" type="ORF">V6U78_12440</name>
</gene>
<accession>A0ABW8Q133</accession>
<protein>
    <submittedName>
        <fullName evidence="2">Uncharacterized protein</fullName>
    </submittedName>
</protein>
<proteinExistence type="predicted"/>
<dbReference type="RefSeq" id="WP_405341464.1">
    <property type="nucleotide sequence ID" value="NZ_JBANFI010000011.1"/>
</dbReference>
<dbReference type="InterPro" id="IPR001387">
    <property type="entry name" value="Cro/C1-type_HTH"/>
</dbReference>